<dbReference type="RefSeq" id="NP_057960.1">
    <property type="nucleotide sequence ID" value="NC_002251.1"/>
</dbReference>
<reference evidence="1" key="1">
    <citation type="journal article" name="Front. Microbiol.">
        <title>Identification of A Novel Quinvirus in the Family Betaflexiviridae that Infects Winter Wheat.</title>
        <authorList>
            <person name="Kondo H."/>
            <person name="Yoshida N."/>
            <person name="Fujita M."/>
            <person name="Maruyama K."/>
            <person name="Hyodo K."/>
            <person name="Hisano H."/>
            <person name="Tamada T."/>
            <person name="Andika I.B."/>
            <person name="Suzuki N."/>
        </authorList>
    </citation>
    <scope>NUCLEOTIDE SEQUENCE</scope>
    <source>
        <strain evidence="1">Naganuma-2</strain>
    </source>
</reference>
<dbReference type="GeneID" id="1457723"/>
<organism evidence="1">
    <name type="scientific">Northern cereal mosaic virus</name>
    <name type="common">NCMV</name>
    <dbReference type="NCBI Taxonomy" id="1985704"/>
    <lineage>
        <taxon>Viruses</taxon>
        <taxon>Riboviria</taxon>
        <taxon>Orthornavirae</taxon>
        <taxon>Negarnaviricota</taxon>
        <taxon>Haploviricotina</taxon>
        <taxon>Monjiviricetes</taxon>
        <taxon>Mononegavirales</taxon>
        <taxon>Rhabdoviridae</taxon>
        <taxon>Betarhabdovirinae</taxon>
        <taxon>Betacytorhabdovirus</taxon>
        <taxon>Betacytorhabdovirus graminae</taxon>
    </lineage>
</organism>
<accession>A0A8D5WFS6</accession>
<dbReference type="EMBL" id="LC632071">
    <property type="protein sequence ID" value="BCW02950.1"/>
    <property type="molecule type" value="Viral_cRNA"/>
</dbReference>
<name>A0A8D5WFS6_NCMV</name>
<proteinExistence type="predicted"/>
<dbReference type="OrthoDB" id="37277at10239"/>
<dbReference type="KEGG" id="vg:1457723"/>
<sequence length="174" mass="19732">MATEVSTRFIFIKIDALSTLHFIDEGGALSMNGDSIEFLIGKSSLDKGLLKRATKLFTWLFSPEIAKQHLSITRSTESNVYMTDATRYKYIFPEYLLVRYVGTKFPDMKIVADATFKRRNPKGDVIGMLDLSFKEVRVKEVSETKAIELRDSNPGYLLSTTYRESESLPVVSKP</sequence>
<evidence type="ECO:0000313" key="1">
    <source>
        <dbReference type="EMBL" id="BCW02950.1"/>
    </source>
</evidence>
<protein>
    <submittedName>
        <fullName evidence="1">Matrix protein</fullName>
    </submittedName>
</protein>
<gene>
    <name evidence="1" type="primary">M</name>
</gene>
<organismHost>
    <name type="scientific">Hordeum vulgare</name>
    <name type="common">Barley</name>
    <dbReference type="NCBI Taxonomy" id="4513"/>
</organismHost>